<evidence type="ECO:0000256" key="1">
    <source>
        <dbReference type="ARBA" id="ARBA00022614"/>
    </source>
</evidence>
<dbReference type="Pfam" id="PF12799">
    <property type="entry name" value="LRR_4"/>
    <property type="match status" value="1"/>
</dbReference>
<keyword evidence="2" id="KW-0732">Signal</keyword>
<gene>
    <name evidence="5" type="ORF">RUM44_003530</name>
</gene>
<dbReference type="Gene3D" id="3.80.10.10">
    <property type="entry name" value="Ribonuclease Inhibitor"/>
    <property type="match status" value="7"/>
</dbReference>
<dbReference type="InterPro" id="IPR050328">
    <property type="entry name" value="Dev_Immune_Receptor"/>
</dbReference>
<dbReference type="SMART" id="SM00364">
    <property type="entry name" value="LRR_BAC"/>
    <property type="match status" value="12"/>
</dbReference>
<dbReference type="SMART" id="SM00365">
    <property type="entry name" value="LRR_SD22"/>
    <property type="match status" value="12"/>
</dbReference>
<organism evidence="5 6">
    <name type="scientific">Polyplax serrata</name>
    <name type="common">Common mouse louse</name>
    <dbReference type="NCBI Taxonomy" id="468196"/>
    <lineage>
        <taxon>Eukaryota</taxon>
        <taxon>Metazoa</taxon>
        <taxon>Ecdysozoa</taxon>
        <taxon>Arthropoda</taxon>
        <taxon>Hexapoda</taxon>
        <taxon>Insecta</taxon>
        <taxon>Pterygota</taxon>
        <taxon>Neoptera</taxon>
        <taxon>Paraneoptera</taxon>
        <taxon>Psocodea</taxon>
        <taxon>Troctomorpha</taxon>
        <taxon>Phthiraptera</taxon>
        <taxon>Anoplura</taxon>
        <taxon>Polyplacidae</taxon>
        <taxon>Polyplax</taxon>
    </lineage>
</organism>
<dbReference type="Pfam" id="PF00560">
    <property type="entry name" value="LRR_1"/>
    <property type="match status" value="1"/>
</dbReference>
<evidence type="ECO:0000313" key="5">
    <source>
        <dbReference type="EMBL" id="KAK6619148.1"/>
    </source>
</evidence>
<dbReference type="PANTHER" id="PTHR24373">
    <property type="entry name" value="SLIT RELATED LEUCINE-RICH REPEAT NEURONAL PROTEIN"/>
    <property type="match status" value="1"/>
</dbReference>
<dbReference type="SUPFAM" id="SSF52058">
    <property type="entry name" value="L domain-like"/>
    <property type="match status" value="4"/>
</dbReference>
<evidence type="ECO:0000259" key="4">
    <source>
        <dbReference type="SMART" id="SM00082"/>
    </source>
</evidence>
<dbReference type="Pfam" id="PF13855">
    <property type="entry name" value="LRR_8"/>
    <property type="match status" value="7"/>
</dbReference>
<dbReference type="SMART" id="SM00369">
    <property type="entry name" value="LRR_TYP"/>
    <property type="match status" value="26"/>
</dbReference>
<evidence type="ECO:0000256" key="3">
    <source>
        <dbReference type="ARBA" id="ARBA00022737"/>
    </source>
</evidence>
<dbReference type="InterPro" id="IPR001611">
    <property type="entry name" value="Leu-rich_rpt"/>
</dbReference>
<dbReference type="InterPro" id="IPR032675">
    <property type="entry name" value="LRR_dom_sf"/>
</dbReference>
<dbReference type="PROSITE" id="PS51450">
    <property type="entry name" value="LRR"/>
    <property type="match status" value="6"/>
</dbReference>
<dbReference type="Proteomes" id="UP001359485">
    <property type="component" value="Unassembled WGS sequence"/>
</dbReference>
<sequence>MSNGFPGRCHWVLVNRSELRAAFLGLDQNQRPTGKIRRMLYEHEASSLQNDQVMKMRRQDAEGWCLLVSVLLFTRMTLAQGQFCPSPETILPCTCNTVDGEIQVWCTFSGLKNFMEALRSLETRLPFTISEMILESNNLPSLPGKTFEGIRVSRLMLRDNGLERVTSNWLATLENSLLELFVVEPRLRTLPEDAFDHLLNLEAITLQGGLIKRAPRFSSLHKLRYLQLYSPVLGELFPDNFENLPSLEQLHIIGSPLLNKLDAKIMKNLNKLSLLNVSNCGLTWVHPKAFLNLQNLREIDLSNNRLIDAGIIGRACRDLVNLQVLNLHNNFIDRLSENSFVDLPSLREVYLSQNMISEIQKGVFKNTPSLKILDLSKNSLKRINPNAFSYPSGATLEELLLTDNQLHLVSEMKMLFGSLPRLKFLDLSRNLLEQIPFDTLRGHPTLERLHLDENKILRIPRKAFSGMAALRELRLRNNSLQDFTDGPHWNLPFLKGLDLSQNQIRRLDSNLLTYLPSLRRLDLSENLIETVMSDSFIGNLELETINLSKNFISSFHALTFIYLPKLFELDAGWNRLREVVPGLPKNIEYLRLNKNQIILLPNEMDLPALRLLDLSGNLLRVVYKNTFRTMTRLQWLYLNDNSLDNVEAGAMSGLSKLELLNIRNNRLRMFDDRWLENSKELTEINAHGNLIEGLSTDFLKNSPNLKVLQLSNNKIADIKPRTFSNARQLQELNLANNLLNQFPEAFQNLHELKFLDVSFNNIRSMQPFALQSLPSLRELRMSNNRLDQIPPNTFKDLLNLEFLDLNDNMVEIVSSGAFHSLPSLIAIRLSKNKLSRLPEEAFIDLPELQSAELQFNRIFEVPENAFVNVPRLTYLNLSNNDIVGLDKSGIRELKSLEVLDLSNNKVSWIEGRSFYGMEWLVELKMDNNLICNIRGAPFNHLSRLRVLSLRSNRMTSLAEFAFQKLRNNVAVLDVDGNPLSCSCKMLWLLSWLEDNQSEGPRCADGSLFRDARLSRTECSNSRIVEPVIPGCEGDTVQSSVIETAQLTALTSNLKNSTQQGLLPHETEYFYDEYIEYQYEEPNGTVVQQEVPSTTESTSPVAQNSYHFATGDTPTLYASTGPPTFNISNPGLGLNDLKKAQQQQQQSYNGLTFFGIPLPSLSFGNLWKGNSGRSVDQTQNRNAFAVGKVQPVTKKLDGKNPTFQNFVKPQMTGGFVPVVPTPDDLNGNVLETITGKYHPTLPNQGIVTPVQPQKKHRNSISEEIVEQAKPTVPELSTEAYSTNLHLNTDIMVPSEENSSSLEVGTLPPWSILSVEEPKFTVPDYDYTSWNPRQSASTKPPSTTHAVEDVLEVEAVNKPIVYQGGNNWYFENYNKTNLEPFIGINGACEALMLPWAVQLTAVVVLASVTW</sequence>
<keyword evidence="1" id="KW-0433">Leucine-rich repeat</keyword>
<keyword evidence="6" id="KW-1185">Reference proteome</keyword>
<dbReference type="PRINTS" id="PR00019">
    <property type="entry name" value="LEURICHRPT"/>
</dbReference>
<dbReference type="PANTHER" id="PTHR24373:SF370">
    <property type="entry name" value="FISH-LIPS, ISOFORM E"/>
    <property type="match status" value="1"/>
</dbReference>
<dbReference type="InterPro" id="IPR025875">
    <property type="entry name" value="Leu-rich_rpt_4"/>
</dbReference>
<keyword evidence="3" id="KW-0677">Repeat</keyword>
<protein>
    <recommendedName>
        <fullName evidence="4">LRRCT domain-containing protein</fullName>
    </recommendedName>
</protein>
<name>A0ABR1AGP7_POLSC</name>
<feature type="domain" description="LRRCT" evidence="4">
    <location>
        <begin position="977"/>
        <end position="1019"/>
    </location>
</feature>
<dbReference type="SMART" id="SM00082">
    <property type="entry name" value="LRRCT"/>
    <property type="match status" value="1"/>
</dbReference>
<dbReference type="InterPro" id="IPR000483">
    <property type="entry name" value="Cys-rich_flank_reg_C"/>
</dbReference>
<reference evidence="5 6" key="1">
    <citation type="submission" date="2023-09" db="EMBL/GenBank/DDBJ databases">
        <title>Genomes of two closely related lineages of the louse Polyplax serrata with different host specificities.</title>
        <authorList>
            <person name="Martinu J."/>
            <person name="Tarabai H."/>
            <person name="Stefka J."/>
            <person name="Hypsa V."/>
        </authorList>
    </citation>
    <scope>NUCLEOTIDE SEQUENCE [LARGE SCALE GENOMIC DNA]</scope>
    <source>
        <strain evidence="5">98ZLc_SE</strain>
    </source>
</reference>
<evidence type="ECO:0000313" key="6">
    <source>
        <dbReference type="Proteomes" id="UP001359485"/>
    </source>
</evidence>
<dbReference type="InterPro" id="IPR003591">
    <property type="entry name" value="Leu-rich_rpt_typical-subtyp"/>
</dbReference>
<evidence type="ECO:0000256" key="2">
    <source>
        <dbReference type="ARBA" id="ARBA00022729"/>
    </source>
</evidence>
<comment type="caution">
    <text evidence="5">The sequence shown here is derived from an EMBL/GenBank/DDBJ whole genome shotgun (WGS) entry which is preliminary data.</text>
</comment>
<proteinExistence type="predicted"/>
<accession>A0ABR1AGP7</accession>
<dbReference type="EMBL" id="JAWJWF010000049">
    <property type="protein sequence ID" value="KAK6619148.1"/>
    <property type="molecule type" value="Genomic_DNA"/>
</dbReference>